<evidence type="ECO:0000256" key="2">
    <source>
        <dbReference type="ARBA" id="ARBA00022602"/>
    </source>
</evidence>
<comment type="similarity">
    <text evidence="1">Belongs to the protein prenyltransferase subunit alpha family.</text>
</comment>
<keyword evidence="2" id="KW-0637">Prenyltransferase</keyword>
<keyword evidence="6" id="KW-1185">Reference proteome</keyword>
<comment type="caution">
    <text evidence="5">The sequence shown here is derived from an EMBL/GenBank/DDBJ whole genome shotgun (WGS) entry which is preliminary data.</text>
</comment>
<keyword evidence="4" id="KW-0677">Repeat</keyword>
<dbReference type="Pfam" id="PF01239">
    <property type="entry name" value="PPTA"/>
    <property type="match status" value="1"/>
</dbReference>
<dbReference type="Proteomes" id="UP000094569">
    <property type="component" value="Unassembled WGS sequence"/>
</dbReference>
<dbReference type="AlphaFoldDB" id="A0A1E3BPL1"/>
<dbReference type="EMBL" id="JXNT01000002">
    <property type="protein sequence ID" value="ODM22326.1"/>
    <property type="molecule type" value="Genomic_DNA"/>
</dbReference>
<evidence type="ECO:0000256" key="1">
    <source>
        <dbReference type="ARBA" id="ARBA00006734"/>
    </source>
</evidence>
<evidence type="ECO:0000313" key="6">
    <source>
        <dbReference type="Proteomes" id="UP000094569"/>
    </source>
</evidence>
<protein>
    <recommendedName>
        <fullName evidence="7">Protein prenyltransferase alpha subunit repeat-containing protein 1</fullName>
    </recommendedName>
</protein>
<reference evidence="5 6" key="1">
    <citation type="journal article" date="2016" name="BMC Genomics">
        <title>Comparative genomic and transcriptomic analyses of the Fuzhuan brick tea-fermentation fungus Aspergillus cristatus.</title>
        <authorList>
            <person name="Ge Y."/>
            <person name="Wang Y."/>
            <person name="Liu Y."/>
            <person name="Tan Y."/>
            <person name="Ren X."/>
            <person name="Zhang X."/>
            <person name="Hyde K.D."/>
            <person name="Liu Y."/>
            <person name="Liu Z."/>
        </authorList>
    </citation>
    <scope>NUCLEOTIDE SEQUENCE [LARGE SCALE GENOMIC DNA]</scope>
    <source>
        <strain evidence="5 6">GZAAS20.1005</strain>
    </source>
</reference>
<evidence type="ECO:0008006" key="7">
    <source>
        <dbReference type="Google" id="ProtNLM"/>
    </source>
</evidence>
<dbReference type="GO" id="GO:0005737">
    <property type="term" value="C:cytoplasm"/>
    <property type="evidence" value="ECO:0007669"/>
    <property type="project" value="TreeGrafter"/>
</dbReference>
<organism evidence="5 6">
    <name type="scientific">Aspergillus cristatus</name>
    <name type="common">Chinese Fuzhuan brick tea-fermentation fungus</name>
    <name type="synonym">Eurotium cristatum</name>
    <dbReference type="NCBI Taxonomy" id="573508"/>
    <lineage>
        <taxon>Eukaryota</taxon>
        <taxon>Fungi</taxon>
        <taxon>Dikarya</taxon>
        <taxon>Ascomycota</taxon>
        <taxon>Pezizomycotina</taxon>
        <taxon>Eurotiomycetes</taxon>
        <taxon>Eurotiomycetidae</taxon>
        <taxon>Eurotiales</taxon>
        <taxon>Aspergillaceae</taxon>
        <taxon>Aspergillus</taxon>
        <taxon>Aspergillus subgen. Aspergillus</taxon>
    </lineage>
</organism>
<keyword evidence="3" id="KW-0808">Transferase</keyword>
<sequence>MSLSPEKAYQELSQIFATRHEHNQTLEIEILPPSFGTLLHDGCSVGITKKVLVGAFVAARRMFFEKQSSISTEEELYEDEDVLRASEILILLAPEHVTACNWRKRRLIRILQSTSDDVLEILDKELTLTASYLCSPLHRHTKSPTLWQHRLWVLRRILSIRDPGETPEAIQSLLQSELSIVLRSGELHPRNYYAFSYMRQLHTLLSKTGPEAEDITIALLERTVSWCQANTRDISGWMFALYLLDGIPDRRDVQARVVNTVVRFALDIGWTGESLWTFVDLAIRKTGVVDAVRGLLKTSPGEHNGTTLSGKSWKTWLGMAETYWAAAGDHQESQT</sequence>
<dbReference type="SUPFAM" id="SSF48439">
    <property type="entry name" value="Protein prenylyltransferase"/>
    <property type="match status" value="1"/>
</dbReference>
<dbReference type="PANTHER" id="PTHR11129">
    <property type="entry name" value="PROTEIN FARNESYLTRANSFERASE ALPHA SUBUNIT/RAB GERANYLGERANYL TRANSFERASE ALPHA SUBUNIT"/>
    <property type="match status" value="1"/>
</dbReference>
<evidence type="ECO:0000313" key="5">
    <source>
        <dbReference type="EMBL" id="ODM22326.1"/>
    </source>
</evidence>
<proteinExistence type="inferred from homology"/>
<dbReference type="PANTHER" id="PTHR11129:SF3">
    <property type="entry name" value="PROTEIN PRENYLTRANSFERASE ALPHA SUBUNIT REPEAT-CONTAINING PROTEIN 1"/>
    <property type="match status" value="1"/>
</dbReference>
<gene>
    <name evidence="5" type="ORF">SI65_03172</name>
</gene>
<dbReference type="OrthoDB" id="5358702at2759"/>
<dbReference type="Gene3D" id="1.25.40.120">
    <property type="entry name" value="Protein prenylyltransferase"/>
    <property type="match status" value="1"/>
</dbReference>
<dbReference type="GO" id="GO:0008318">
    <property type="term" value="F:protein prenyltransferase activity"/>
    <property type="evidence" value="ECO:0007669"/>
    <property type="project" value="InterPro"/>
</dbReference>
<dbReference type="InterPro" id="IPR002088">
    <property type="entry name" value="Prenyl_trans_a"/>
</dbReference>
<evidence type="ECO:0000256" key="3">
    <source>
        <dbReference type="ARBA" id="ARBA00022679"/>
    </source>
</evidence>
<evidence type="ECO:0000256" key="4">
    <source>
        <dbReference type="ARBA" id="ARBA00022737"/>
    </source>
</evidence>
<name>A0A1E3BPL1_ASPCR</name>
<accession>A0A1E3BPL1</accession>
<dbReference type="VEuPathDB" id="FungiDB:SI65_03172"/>